<sequence length="347" mass="39966">MGEKWFDFFHQHHERILSSPRKYVKYVIYACILVEGLTNNAYERFISVCSLATKAGIFAYQFFGKLFYKLTPHILRVFFDEILKKAFYKCGGWKLLNKHILRQKYLKFFDKYSGNKSFRNNRKNQNKLARKVAQITKLPKYETSNIKQETVEHERYSESLTRKVMSTVRPSLLAGLGNCKFQLKQRISSQAKTCITYPVFEVPVIPTEKSKVNLELVQKSFGSSKKVIKNVEKQSEDSSCQKFPSNLAAKAKSSVSDLASDSSTLLDNELRVNVRLPQDKNVAADSKDYFKNKSSHLQVQARIKGRHENSNLSLSQSRSLNNVNIALRNLKSNIKDLVLIFNLLDPE</sequence>
<evidence type="ECO:0000313" key="1">
    <source>
        <dbReference type="EMBL" id="GFS47738.1"/>
    </source>
</evidence>
<dbReference type="OrthoDB" id="10536653at2759"/>
<reference evidence="1" key="1">
    <citation type="submission" date="2020-08" db="EMBL/GenBank/DDBJ databases">
        <title>Multicomponent nature underlies the extraordinary mechanical properties of spider dragline silk.</title>
        <authorList>
            <person name="Kono N."/>
            <person name="Nakamura H."/>
            <person name="Mori M."/>
            <person name="Yoshida Y."/>
            <person name="Ohtoshi R."/>
            <person name="Malay A.D."/>
            <person name="Moran D.A.P."/>
            <person name="Tomita M."/>
            <person name="Numata K."/>
            <person name="Arakawa K."/>
        </authorList>
    </citation>
    <scope>NUCLEOTIDE SEQUENCE</scope>
</reference>
<evidence type="ECO:0000313" key="2">
    <source>
        <dbReference type="Proteomes" id="UP000886998"/>
    </source>
</evidence>
<proteinExistence type="predicted"/>
<name>A0A8X6KGP8_9ARAC</name>
<dbReference type="Proteomes" id="UP000886998">
    <property type="component" value="Unassembled WGS sequence"/>
</dbReference>
<organism evidence="1 2">
    <name type="scientific">Trichonephila inaurata madagascariensis</name>
    <dbReference type="NCBI Taxonomy" id="2747483"/>
    <lineage>
        <taxon>Eukaryota</taxon>
        <taxon>Metazoa</taxon>
        <taxon>Ecdysozoa</taxon>
        <taxon>Arthropoda</taxon>
        <taxon>Chelicerata</taxon>
        <taxon>Arachnida</taxon>
        <taxon>Araneae</taxon>
        <taxon>Araneomorphae</taxon>
        <taxon>Entelegynae</taxon>
        <taxon>Araneoidea</taxon>
        <taxon>Nephilidae</taxon>
        <taxon>Trichonephila</taxon>
        <taxon>Trichonephila inaurata</taxon>
    </lineage>
</organism>
<dbReference type="EMBL" id="BMAV01026135">
    <property type="protein sequence ID" value="GFS47738.1"/>
    <property type="molecule type" value="Genomic_DNA"/>
</dbReference>
<comment type="caution">
    <text evidence="1">The sequence shown here is derived from an EMBL/GenBank/DDBJ whole genome shotgun (WGS) entry which is preliminary data.</text>
</comment>
<protein>
    <submittedName>
        <fullName evidence="1">Uncharacterized protein</fullName>
    </submittedName>
</protein>
<dbReference type="AlphaFoldDB" id="A0A8X6KGP8"/>
<keyword evidence="2" id="KW-1185">Reference proteome</keyword>
<gene>
    <name evidence="1" type="ORF">TNIN_31851</name>
</gene>
<accession>A0A8X6KGP8</accession>